<evidence type="ECO:0000313" key="2">
    <source>
        <dbReference type="EMBL" id="GFA84715.1"/>
    </source>
</evidence>
<dbReference type="Gene3D" id="3.80.10.10">
    <property type="entry name" value="Ribonuclease Inhibitor"/>
    <property type="match status" value="1"/>
</dbReference>
<dbReference type="InterPro" id="IPR032675">
    <property type="entry name" value="LRR_dom_sf"/>
</dbReference>
<dbReference type="EMBL" id="BKCJ010499536">
    <property type="protein sequence ID" value="GFA84715.1"/>
    <property type="molecule type" value="Genomic_DNA"/>
</dbReference>
<dbReference type="AlphaFoldDB" id="A0A699KEX7"/>
<dbReference type="SUPFAM" id="SSF52047">
    <property type="entry name" value="RNI-like"/>
    <property type="match status" value="1"/>
</dbReference>
<protein>
    <recommendedName>
        <fullName evidence="1">At1g61320/AtMIF1 LRR domain-containing protein</fullName>
    </recommendedName>
</protein>
<comment type="caution">
    <text evidence="2">The sequence shown here is derived from an EMBL/GenBank/DDBJ whole genome shotgun (WGS) entry which is preliminary data.</text>
</comment>
<name>A0A699KEX7_TANCI</name>
<dbReference type="SUPFAM" id="SSF81383">
    <property type="entry name" value="F-box domain"/>
    <property type="match status" value="1"/>
</dbReference>
<feature type="domain" description="At1g61320/AtMIF1 LRR" evidence="1">
    <location>
        <begin position="107"/>
        <end position="266"/>
    </location>
</feature>
<accession>A0A699KEX7</accession>
<dbReference type="InterPro" id="IPR036047">
    <property type="entry name" value="F-box-like_dom_sf"/>
</dbReference>
<feature type="non-terminal residue" evidence="2">
    <location>
        <position position="1"/>
    </location>
</feature>
<evidence type="ECO:0000259" key="1">
    <source>
        <dbReference type="Pfam" id="PF23622"/>
    </source>
</evidence>
<dbReference type="PANTHER" id="PTHR31639:SF42">
    <property type="entry name" value="OS02G0160200 PROTEIN"/>
    <property type="match status" value="1"/>
</dbReference>
<organism evidence="2">
    <name type="scientific">Tanacetum cinerariifolium</name>
    <name type="common">Dalmatian daisy</name>
    <name type="synonym">Chrysanthemum cinerariifolium</name>
    <dbReference type="NCBI Taxonomy" id="118510"/>
    <lineage>
        <taxon>Eukaryota</taxon>
        <taxon>Viridiplantae</taxon>
        <taxon>Streptophyta</taxon>
        <taxon>Embryophyta</taxon>
        <taxon>Tracheophyta</taxon>
        <taxon>Spermatophyta</taxon>
        <taxon>Magnoliopsida</taxon>
        <taxon>eudicotyledons</taxon>
        <taxon>Gunneridae</taxon>
        <taxon>Pentapetalae</taxon>
        <taxon>asterids</taxon>
        <taxon>campanulids</taxon>
        <taxon>Asterales</taxon>
        <taxon>Asteraceae</taxon>
        <taxon>Asteroideae</taxon>
        <taxon>Anthemideae</taxon>
        <taxon>Anthemidinae</taxon>
        <taxon>Tanacetum</taxon>
    </lineage>
</organism>
<reference evidence="2" key="1">
    <citation type="journal article" date="2019" name="Sci. Rep.">
        <title>Draft genome of Tanacetum cinerariifolium, the natural source of mosquito coil.</title>
        <authorList>
            <person name="Yamashiro T."/>
            <person name="Shiraishi A."/>
            <person name="Satake H."/>
            <person name="Nakayama K."/>
        </authorList>
    </citation>
    <scope>NUCLEOTIDE SEQUENCE</scope>
</reference>
<sequence>DIVSLIDFKTSDINKRFVVLEMSIKTVSSIHTPQLEDIPELIHRIQSLLPAKEAASTCILSKSWLHAWSTIPTLRFTPQFQKFVTDEQKIKYQKMIYHTLQRYHRDNISVESLDLELHIQNQESAFAAEKWIQHIVSKSCLKDLSLTIRGCLIDWFTLPKELFSSENLSTIKLTNEIAKYCLRICSNPFIKCVTLRVLDLQYVNISEEVLHNLLSACTLLEKIKVWYCKGLKNVLVKNLRHLRELVISSVVLEINNVPSLCLFDYDTINWGLNKFVPFKIDSLGSVTQLSIKGVVVDDDALLNIIKSKFPLLERLALGISICELESLVITSASLKSLFLSIWENDRQVNVQVYAPKLLSFTYSGEVHGLHFPTIAPTQIDLNYLLSRPLDISFFLKLWEKKVPISSYERAEI</sequence>
<dbReference type="Pfam" id="PF23622">
    <property type="entry name" value="LRR_At1g61320_AtMIF1"/>
    <property type="match status" value="1"/>
</dbReference>
<gene>
    <name evidence="2" type="ORF">Tci_656687</name>
</gene>
<dbReference type="PANTHER" id="PTHR31639">
    <property type="entry name" value="F-BOX PROTEIN-LIKE"/>
    <property type="match status" value="1"/>
</dbReference>
<proteinExistence type="predicted"/>
<dbReference type="InterPro" id="IPR055357">
    <property type="entry name" value="LRR_At1g61320_AtMIF1"/>
</dbReference>